<name>A0AAD2HB55_9AGAR</name>
<evidence type="ECO:0000256" key="3">
    <source>
        <dbReference type="ARBA" id="ARBA00022741"/>
    </source>
</evidence>
<reference evidence="8" key="1">
    <citation type="submission" date="2023-11" db="EMBL/GenBank/DDBJ databases">
        <authorList>
            <person name="De Vega J J."/>
            <person name="De Vega J J."/>
        </authorList>
    </citation>
    <scope>NUCLEOTIDE SEQUENCE</scope>
</reference>
<dbReference type="PANTHER" id="PTHR24351">
    <property type="entry name" value="RIBOSOMAL PROTEIN S6 KINASE"/>
    <property type="match status" value="1"/>
</dbReference>
<dbReference type="InterPro" id="IPR011009">
    <property type="entry name" value="Kinase-like_dom_sf"/>
</dbReference>
<evidence type="ECO:0000256" key="2">
    <source>
        <dbReference type="ARBA" id="ARBA00022679"/>
    </source>
</evidence>
<evidence type="ECO:0000313" key="8">
    <source>
        <dbReference type="EMBL" id="CAK5272115.1"/>
    </source>
</evidence>
<dbReference type="SMART" id="SM00220">
    <property type="entry name" value="S_TKc"/>
    <property type="match status" value="1"/>
</dbReference>
<keyword evidence="5" id="KW-0067">ATP-binding</keyword>
<dbReference type="EMBL" id="CAVNYO010000181">
    <property type="protein sequence ID" value="CAK5272115.1"/>
    <property type="molecule type" value="Genomic_DNA"/>
</dbReference>
<dbReference type="InterPro" id="IPR000719">
    <property type="entry name" value="Prot_kinase_dom"/>
</dbReference>
<dbReference type="GO" id="GO:0004674">
    <property type="term" value="F:protein serine/threonine kinase activity"/>
    <property type="evidence" value="ECO:0007669"/>
    <property type="project" value="UniProtKB-KW"/>
</dbReference>
<dbReference type="Gene3D" id="1.10.510.10">
    <property type="entry name" value="Transferase(Phosphotransferase) domain 1"/>
    <property type="match status" value="1"/>
</dbReference>
<feature type="domain" description="Protein kinase" evidence="7">
    <location>
        <begin position="18"/>
        <end position="303"/>
    </location>
</feature>
<feature type="region of interest" description="Disordered" evidence="6">
    <location>
        <begin position="432"/>
        <end position="455"/>
    </location>
</feature>
<dbReference type="PROSITE" id="PS00109">
    <property type="entry name" value="PROTEIN_KINASE_TYR"/>
    <property type="match status" value="1"/>
</dbReference>
<sequence>MFKSINKINDSTITLADFDVLNRIGQTSKSNVHLVKHKTTGDRFALKTAFREPQSDRLHPAINEQATFKRIAAAGFEVSRSLLRLHASWEDESRYCFLSEWCAGRDLTSYLANGHKHWGGLSAPRVHFMFAQLVTALDSLHQLNIVHRDVRPANIFFTQDGNIVLGDFDLAVHLPGSLMNGTDDPAEIVFDVSADADSGSFFTQSWDEVLGVTRERCGTAGYMSPAQVQGTPYSFDADLYALGVVVHQLATGQASPSSAMPSAETPELLATVDTDLAGVIRGLLDHSRDTRLTIAQLKEHRYFSNVNWKKMARHQVPAPWSPVPAYVPSTARKSPFPLSATREGSPFEYVSPVFRMSRRGVSSVLRRLVSRSRSKHVAPVPVVVVPDTVSHTVPAPPLTYAPKLASSPFPSLWHSQTVDKIAAMRFSVMDRTSPVCDSDSSRSSVASADSWSSDSSDLEAWCGARKPKPAASALVSAPRNALAAVPHFVSLAVDL</sequence>
<dbReference type="Pfam" id="PF00069">
    <property type="entry name" value="Pkinase"/>
    <property type="match status" value="1"/>
</dbReference>
<gene>
    <name evidence="8" type="ORF">MYCIT1_LOCUS17668</name>
</gene>
<evidence type="ECO:0000256" key="5">
    <source>
        <dbReference type="ARBA" id="ARBA00022840"/>
    </source>
</evidence>
<dbReference type="InterPro" id="IPR008266">
    <property type="entry name" value="Tyr_kinase_AS"/>
</dbReference>
<dbReference type="GO" id="GO:0005524">
    <property type="term" value="F:ATP binding"/>
    <property type="evidence" value="ECO:0007669"/>
    <property type="project" value="UniProtKB-KW"/>
</dbReference>
<evidence type="ECO:0000313" key="9">
    <source>
        <dbReference type="Proteomes" id="UP001295794"/>
    </source>
</evidence>
<accession>A0AAD2HB55</accession>
<dbReference type="Proteomes" id="UP001295794">
    <property type="component" value="Unassembled WGS sequence"/>
</dbReference>
<keyword evidence="4" id="KW-0418">Kinase</keyword>
<organism evidence="8 9">
    <name type="scientific">Mycena citricolor</name>
    <dbReference type="NCBI Taxonomy" id="2018698"/>
    <lineage>
        <taxon>Eukaryota</taxon>
        <taxon>Fungi</taxon>
        <taxon>Dikarya</taxon>
        <taxon>Basidiomycota</taxon>
        <taxon>Agaricomycotina</taxon>
        <taxon>Agaricomycetes</taxon>
        <taxon>Agaricomycetidae</taxon>
        <taxon>Agaricales</taxon>
        <taxon>Marasmiineae</taxon>
        <taxon>Mycenaceae</taxon>
        <taxon>Mycena</taxon>
    </lineage>
</organism>
<dbReference type="SUPFAM" id="SSF56112">
    <property type="entry name" value="Protein kinase-like (PK-like)"/>
    <property type="match status" value="1"/>
</dbReference>
<feature type="compositionally biased region" description="Low complexity" evidence="6">
    <location>
        <begin position="437"/>
        <end position="455"/>
    </location>
</feature>
<keyword evidence="2" id="KW-0808">Transferase</keyword>
<proteinExistence type="predicted"/>
<keyword evidence="3" id="KW-0547">Nucleotide-binding</keyword>
<evidence type="ECO:0000256" key="4">
    <source>
        <dbReference type="ARBA" id="ARBA00022777"/>
    </source>
</evidence>
<protein>
    <recommendedName>
        <fullName evidence="7">Protein kinase domain-containing protein</fullName>
    </recommendedName>
</protein>
<dbReference type="AlphaFoldDB" id="A0AAD2HB55"/>
<evidence type="ECO:0000256" key="6">
    <source>
        <dbReference type="SAM" id="MobiDB-lite"/>
    </source>
</evidence>
<dbReference type="PROSITE" id="PS50011">
    <property type="entry name" value="PROTEIN_KINASE_DOM"/>
    <property type="match status" value="1"/>
</dbReference>
<keyword evidence="1" id="KW-0723">Serine/threonine-protein kinase</keyword>
<keyword evidence="9" id="KW-1185">Reference proteome</keyword>
<evidence type="ECO:0000256" key="1">
    <source>
        <dbReference type="ARBA" id="ARBA00022527"/>
    </source>
</evidence>
<comment type="caution">
    <text evidence="8">The sequence shown here is derived from an EMBL/GenBank/DDBJ whole genome shotgun (WGS) entry which is preliminary data.</text>
</comment>
<dbReference type="Gene3D" id="3.30.200.20">
    <property type="entry name" value="Phosphorylase Kinase, domain 1"/>
    <property type="match status" value="1"/>
</dbReference>
<evidence type="ECO:0000259" key="7">
    <source>
        <dbReference type="PROSITE" id="PS50011"/>
    </source>
</evidence>